<reference evidence="3 4" key="1">
    <citation type="journal article" date="2018" name="Sci. Rep.">
        <title>Genomic signatures of local adaptation to the degree of environmental predictability in rotifers.</title>
        <authorList>
            <person name="Franch-Gras L."/>
            <person name="Hahn C."/>
            <person name="Garcia-Roger E.M."/>
            <person name="Carmona M.J."/>
            <person name="Serra M."/>
            <person name="Gomez A."/>
        </authorList>
    </citation>
    <scope>NUCLEOTIDE SEQUENCE [LARGE SCALE GENOMIC DNA]</scope>
    <source>
        <strain evidence="3">HYR1</strain>
    </source>
</reference>
<dbReference type="InterPro" id="IPR001214">
    <property type="entry name" value="SET_dom"/>
</dbReference>
<dbReference type="AlphaFoldDB" id="A0A3M7QZF3"/>
<dbReference type="OrthoDB" id="40579at2759"/>
<dbReference type="PROSITE" id="PS50280">
    <property type="entry name" value="SET"/>
    <property type="match status" value="1"/>
</dbReference>
<feature type="non-terminal residue" evidence="3">
    <location>
        <position position="311"/>
    </location>
</feature>
<dbReference type="Pfam" id="PF21549">
    <property type="entry name" value="PRDM2_PR"/>
    <property type="match status" value="1"/>
</dbReference>
<keyword evidence="4" id="KW-1185">Reference proteome</keyword>
<feature type="compositionally biased region" description="Basic residues" evidence="1">
    <location>
        <begin position="176"/>
        <end position="187"/>
    </location>
</feature>
<gene>
    <name evidence="3" type="ORF">BpHYR1_002061</name>
</gene>
<dbReference type="InterPro" id="IPR046341">
    <property type="entry name" value="SET_dom_sf"/>
</dbReference>
<dbReference type="EMBL" id="REGN01004693">
    <property type="protein sequence ID" value="RNA16504.1"/>
    <property type="molecule type" value="Genomic_DNA"/>
</dbReference>
<evidence type="ECO:0000256" key="1">
    <source>
        <dbReference type="SAM" id="MobiDB-lite"/>
    </source>
</evidence>
<evidence type="ECO:0000259" key="2">
    <source>
        <dbReference type="PROSITE" id="PS50280"/>
    </source>
</evidence>
<feature type="domain" description="SET" evidence="2">
    <location>
        <begin position="11"/>
        <end position="126"/>
    </location>
</feature>
<dbReference type="Gene3D" id="2.170.270.10">
    <property type="entry name" value="SET domain"/>
    <property type="match status" value="1"/>
</dbReference>
<feature type="region of interest" description="Disordered" evidence="1">
    <location>
        <begin position="147"/>
        <end position="203"/>
    </location>
</feature>
<dbReference type="Proteomes" id="UP000276133">
    <property type="component" value="Unassembled WGS sequence"/>
</dbReference>
<evidence type="ECO:0000313" key="4">
    <source>
        <dbReference type="Proteomes" id="UP000276133"/>
    </source>
</evidence>
<dbReference type="STRING" id="10195.A0A3M7QZF3"/>
<organism evidence="3 4">
    <name type="scientific">Brachionus plicatilis</name>
    <name type="common">Marine rotifer</name>
    <name type="synonym">Brachionus muelleri</name>
    <dbReference type="NCBI Taxonomy" id="10195"/>
    <lineage>
        <taxon>Eukaryota</taxon>
        <taxon>Metazoa</taxon>
        <taxon>Spiralia</taxon>
        <taxon>Gnathifera</taxon>
        <taxon>Rotifera</taxon>
        <taxon>Eurotatoria</taxon>
        <taxon>Monogononta</taxon>
        <taxon>Pseudotrocha</taxon>
        <taxon>Ploima</taxon>
        <taxon>Brachionidae</taxon>
        <taxon>Brachionus</taxon>
    </lineage>
</organism>
<name>A0A3M7QZF3_BRAPC</name>
<comment type="caution">
    <text evidence="3">The sequence shown here is derived from an EMBL/GenBank/DDBJ whole genome shotgun (WGS) entry which is preliminary data.</text>
</comment>
<sequence length="311" mass="36175">MSTEIEIEIPVFIELKESNLFANDLGAFSRETVRANQFIGTYDGKIRNSLQSNEDLTYIWAILNSKQVPIFYIDATDAKDGNWLRFIRSTTDFKKQNIICLQQDNKINYYTIKEINPGEELTYYSSHSRMRKTKNMGYEVLVADSNDNLNENSNEESKDSFNNQNISDEDLEKPKSASKGKRTKNGKKSVQPSSESSSSTVIPPTGRVWTCQMCKKRFDQRVLLNRHDCIDLRLKIFKKKKELGKKKLKDLQWKRKIDLSYIETTNFTNLFRNIADNLSFCVDGTKQDLKSYSLEVKDYLNSMLFSKDYKQ</sequence>
<evidence type="ECO:0000313" key="3">
    <source>
        <dbReference type="EMBL" id="RNA16504.1"/>
    </source>
</evidence>
<protein>
    <submittedName>
        <fullName evidence="3">MDS1 and EVI1 complex locus EVI1 isoform X2</fullName>
    </submittedName>
</protein>
<proteinExistence type="predicted"/>
<dbReference type="SUPFAM" id="SSF82199">
    <property type="entry name" value="SET domain"/>
    <property type="match status" value="1"/>
</dbReference>
<accession>A0A3M7QZF3</accession>